<dbReference type="GO" id="GO:0046982">
    <property type="term" value="F:protein heterodimerization activity"/>
    <property type="evidence" value="ECO:0007669"/>
    <property type="project" value="InterPro"/>
</dbReference>
<comment type="caution">
    <text evidence="9">The sequence shown here is derived from an EMBL/GenBank/DDBJ whole genome shotgun (WGS) entry which is preliminary data.</text>
</comment>
<feature type="compositionally biased region" description="Basic and acidic residues" evidence="7">
    <location>
        <begin position="930"/>
        <end position="953"/>
    </location>
</feature>
<dbReference type="PRINTS" id="PR00503">
    <property type="entry name" value="BROMODOMAIN"/>
</dbReference>
<feature type="compositionally biased region" description="Gly residues" evidence="7">
    <location>
        <begin position="359"/>
        <end position="369"/>
    </location>
</feature>
<proteinExistence type="predicted"/>
<dbReference type="SMART" id="SM00576">
    <property type="entry name" value="BTP"/>
    <property type="match status" value="1"/>
</dbReference>
<evidence type="ECO:0000256" key="5">
    <source>
        <dbReference type="ARBA" id="ARBA00023242"/>
    </source>
</evidence>
<dbReference type="Pfam" id="PF07524">
    <property type="entry name" value="Bromo_TP"/>
    <property type="match status" value="1"/>
</dbReference>
<dbReference type="PROSITE" id="PS50014">
    <property type="entry name" value="BROMODOMAIN_2"/>
    <property type="match status" value="1"/>
</dbReference>
<feature type="compositionally biased region" description="Low complexity" evidence="7">
    <location>
        <begin position="652"/>
        <end position="673"/>
    </location>
</feature>
<evidence type="ECO:0000256" key="3">
    <source>
        <dbReference type="ARBA" id="ARBA00023117"/>
    </source>
</evidence>
<dbReference type="InterPro" id="IPR001487">
    <property type="entry name" value="Bromodomain"/>
</dbReference>
<dbReference type="InterPro" id="IPR018359">
    <property type="entry name" value="Bromodomain_CS"/>
</dbReference>
<keyword evidence="2" id="KW-0805">Transcription regulation</keyword>
<dbReference type="PANTHER" id="PTHR47343:SF1">
    <property type="entry name" value="TRANSCRIPTIONAL ACTIVATOR SPT7"/>
    <property type="match status" value="1"/>
</dbReference>
<feature type="compositionally biased region" description="Basic and acidic residues" evidence="7">
    <location>
        <begin position="316"/>
        <end position="335"/>
    </location>
</feature>
<gene>
    <name evidence="9" type="primary">SPT7</name>
    <name evidence="9" type="ORF">GGI15_000208</name>
</gene>
<dbReference type="Gene3D" id="1.10.20.10">
    <property type="entry name" value="Histone, subunit A"/>
    <property type="match status" value="1"/>
</dbReference>
<name>A0A9W8HRG2_9FUNG</name>
<keyword evidence="4" id="KW-0804">Transcription</keyword>
<dbReference type="GO" id="GO:0000124">
    <property type="term" value="C:SAGA complex"/>
    <property type="evidence" value="ECO:0007669"/>
    <property type="project" value="InterPro"/>
</dbReference>
<feature type="domain" description="Bromo" evidence="8">
    <location>
        <begin position="497"/>
        <end position="567"/>
    </location>
</feature>
<accession>A0A9W8HRG2</accession>
<feature type="region of interest" description="Disordered" evidence="7">
    <location>
        <begin position="99"/>
        <end position="161"/>
    </location>
</feature>
<dbReference type="SMART" id="SM00297">
    <property type="entry name" value="BROMO"/>
    <property type="match status" value="1"/>
</dbReference>
<dbReference type="EMBL" id="JANBUM010000005">
    <property type="protein sequence ID" value="KAJ2788033.1"/>
    <property type="molecule type" value="Genomic_DNA"/>
</dbReference>
<feature type="region of interest" description="Disordered" evidence="7">
    <location>
        <begin position="1244"/>
        <end position="1319"/>
    </location>
</feature>
<keyword evidence="10" id="KW-1185">Reference proteome</keyword>
<feature type="region of interest" description="Disordered" evidence="7">
    <location>
        <begin position="275"/>
        <end position="378"/>
    </location>
</feature>
<evidence type="ECO:0000256" key="1">
    <source>
        <dbReference type="ARBA" id="ARBA00004123"/>
    </source>
</evidence>
<feature type="compositionally biased region" description="Polar residues" evidence="7">
    <location>
        <begin position="100"/>
        <end position="111"/>
    </location>
</feature>
<dbReference type="GO" id="GO:0006325">
    <property type="term" value="P:chromatin organization"/>
    <property type="evidence" value="ECO:0007669"/>
    <property type="project" value="UniProtKB-ARBA"/>
</dbReference>
<dbReference type="InterPro" id="IPR036427">
    <property type="entry name" value="Bromodomain-like_sf"/>
</dbReference>
<keyword evidence="5" id="KW-0539">Nucleus</keyword>
<feature type="compositionally biased region" description="Low complexity" evidence="7">
    <location>
        <begin position="1283"/>
        <end position="1319"/>
    </location>
</feature>
<dbReference type="PROSITE" id="PS00633">
    <property type="entry name" value="BROMODOMAIN_1"/>
    <property type="match status" value="1"/>
</dbReference>
<evidence type="ECO:0000313" key="9">
    <source>
        <dbReference type="EMBL" id="KAJ2788033.1"/>
    </source>
</evidence>
<evidence type="ECO:0000259" key="8">
    <source>
        <dbReference type="PROSITE" id="PS50014"/>
    </source>
</evidence>
<evidence type="ECO:0000256" key="2">
    <source>
        <dbReference type="ARBA" id="ARBA00023015"/>
    </source>
</evidence>
<feature type="region of interest" description="Disordered" evidence="7">
    <location>
        <begin position="921"/>
        <end position="958"/>
    </location>
</feature>
<dbReference type="CDD" id="cd22927">
    <property type="entry name" value="HFD_SPT7"/>
    <property type="match status" value="1"/>
</dbReference>
<dbReference type="Gene3D" id="1.20.920.10">
    <property type="entry name" value="Bromodomain-like"/>
    <property type="match status" value="1"/>
</dbReference>
<feature type="region of interest" description="Disordered" evidence="7">
    <location>
        <begin position="1185"/>
        <end position="1228"/>
    </location>
</feature>
<dbReference type="GO" id="GO:0006357">
    <property type="term" value="P:regulation of transcription by RNA polymerase II"/>
    <property type="evidence" value="ECO:0007669"/>
    <property type="project" value="TreeGrafter"/>
</dbReference>
<feature type="compositionally biased region" description="Low complexity" evidence="7">
    <location>
        <begin position="336"/>
        <end position="358"/>
    </location>
</feature>
<feature type="compositionally biased region" description="Acidic residues" evidence="7">
    <location>
        <begin position="301"/>
        <end position="315"/>
    </location>
</feature>
<dbReference type="InterPro" id="IPR006565">
    <property type="entry name" value="BTP"/>
</dbReference>
<dbReference type="InterPro" id="IPR009072">
    <property type="entry name" value="Histone-fold"/>
</dbReference>
<evidence type="ECO:0000256" key="4">
    <source>
        <dbReference type="ARBA" id="ARBA00023163"/>
    </source>
</evidence>
<protein>
    <submittedName>
        <fullName evidence="9">Transcriptional activator spt7</fullName>
    </submittedName>
</protein>
<reference evidence="9" key="1">
    <citation type="submission" date="2022-07" db="EMBL/GenBank/DDBJ databases">
        <title>Phylogenomic reconstructions and comparative analyses of Kickxellomycotina fungi.</title>
        <authorList>
            <person name="Reynolds N.K."/>
            <person name="Stajich J.E."/>
            <person name="Barry K."/>
            <person name="Grigoriev I.V."/>
            <person name="Crous P."/>
            <person name="Smith M.E."/>
        </authorList>
    </citation>
    <scope>NUCLEOTIDE SEQUENCE</scope>
    <source>
        <strain evidence="9">BCRC 34489</strain>
    </source>
</reference>
<dbReference type="SUPFAM" id="SSF47370">
    <property type="entry name" value="Bromodomain"/>
    <property type="match status" value="1"/>
</dbReference>
<evidence type="ECO:0000256" key="7">
    <source>
        <dbReference type="SAM" id="MobiDB-lite"/>
    </source>
</evidence>
<dbReference type="InterPro" id="IPR037782">
    <property type="entry name" value="Spt7"/>
</dbReference>
<dbReference type="OrthoDB" id="21449at2759"/>
<dbReference type="GO" id="GO:0046695">
    <property type="term" value="C:SLIK (SAGA-like) complex"/>
    <property type="evidence" value="ECO:0007669"/>
    <property type="project" value="InterPro"/>
</dbReference>
<dbReference type="GO" id="GO:0005634">
    <property type="term" value="C:nucleus"/>
    <property type="evidence" value="ECO:0007669"/>
    <property type="project" value="UniProtKB-SubCell"/>
</dbReference>
<dbReference type="Proteomes" id="UP001140172">
    <property type="component" value="Unassembled WGS sequence"/>
</dbReference>
<dbReference type="Pfam" id="PF00439">
    <property type="entry name" value="Bromodomain"/>
    <property type="match status" value="1"/>
</dbReference>
<sequence>MADQQRQQHQHKDRHLRLKLRMGAIDLTSNWAERSYHVAQKLEERGEWPAFLTSDELPWLRRALETPDLWSRFITPRAEQWRLQAPPPPIFDLAAPAQVKNGSAATSNGTGKRNAPTDDDGDSEMADSTGGRSSSRQHASKRARAASTGMFNGDDDDDDMLSAISESDIDMAMWTGDGSVASNAVTPGSLAETPRAAAVGRGGSARETLAAAECSVVCAMAAFHARSAIFEQYAAVLCGTGECRACTSTAAAYDAIAYVEGQLAGGTNGIWSGDDSDAATVGVPSVDEGRPPAPLVSRSLDEDDNYDDDGDDDGKDDGGVEKQAEGKNEGLKAEKSSSSVSAETAVASAGAVSSAKTGGEPGAATGGEPGAAATQADGGTGHRFALRAVFHTLDEVAEAVHAQEVHEIHVQQIKDVASQRAAEPKDMLVHKLGTLQNMKNLAQFIDSNRDSVRLSTRELSHLLSEVRPKRTKWANERRVGQAELYDALEHTLNELKAMGEASAPFLAQVKRKDAPDYYKVIKHPMDLGAMTKNLRSEAYDNKRQFADHLQLIRDNCYTYNTEPGNYYRRSVDQLMAKAKVLLEHVPDITVREKGAGAPAVARAASVMGTEDAHTEFGDESGNESPAPSSMLDAGHAPGTGLQSAPPPDLLVAADGANGAGSSDAQQQQQQQQDAGHDAPPLSTLAHNIQRATSAAIADIAEGYERPLCDALWSTKARRQLAEYSRRLEHDAASDLCERHVPLRTSANMHAFVDATHDAYEPVSARDLAAVSRQCVDIARLRTVYPQAAGGGNAESRRRNEALDAERAAWLQDAEEIEQGVWAFAEECEPAAGLPLPESLAQQAAKPGVLRWLNDDCEATVDGSPDVEPLARPPLDAYAAARFPDNAMWRAMADNVDRLRSIREIDGKIWAAKLNLPLGHTNPLGGVPETRLSRATDDASHASTRDLVSEHAGRPDPPQPLVLDAASARSLLQRTGALLLAHAGFDSVTATAMSTATDFFIDYMANLGRTLRTYMDKHARTMSTEAILAHALYDNGTEDLVELEYYARAEIAKQGVKLADLQKRLARAHQELMSEGRPDAAAAADASVFDTGDAYMTGMVGGLGDLGDDFLGFKELGLDKEFGVEVLSVPQRLWYGRGNVPGDGALQPTMQEELPHRPPAPWPPVVSPAGHIGLMRQFLCRKLKETNGADPPGYEGIADADQDAAEDGGSSEPPKVFTEPAAQPLPETWLPIPEEESLPQRMRYGAARPKVPPPNYLTHPKTHMHVGSGQVATPARGARKKPAKTTGLGAKKKSAGGAAAAAAASTPAPAADAADVASST</sequence>
<comment type="subcellular location">
    <subcellularLocation>
        <location evidence="1">Nucleus</location>
    </subcellularLocation>
</comment>
<dbReference type="GO" id="GO:0005198">
    <property type="term" value="F:structural molecule activity"/>
    <property type="evidence" value="ECO:0007669"/>
    <property type="project" value="TreeGrafter"/>
</dbReference>
<feature type="region of interest" description="Disordered" evidence="7">
    <location>
        <begin position="601"/>
        <end position="681"/>
    </location>
</feature>
<organism evidence="9 10">
    <name type="scientific">Coemansia interrupta</name>
    <dbReference type="NCBI Taxonomy" id="1126814"/>
    <lineage>
        <taxon>Eukaryota</taxon>
        <taxon>Fungi</taxon>
        <taxon>Fungi incertae sedis</taxon>
        <taxon>Zoopagomycota</taxon>
        <taxon>Kickxellomycotina</taxon>
        <taxon>Kickxellomycetes</taxon>
        <taxon>Kickxellales</taxon>
        <taxon>Kickxellaceae</taxon>
        <taxon>Coemansia</taxon>
    </lineage>
</organism>
<keyword evidence="3 6" id="KW-0103">Bromodomain</keyword>
<evidence type="ECO:0000313" key="10">
    <source>
        <dbReference type="Proteomes" id="UP001140172"/>
    </source>
</evidence>
<dbReference type="PANTHER" id="PTHR47343">
    <property type="entry name" value="TRANSCRIPTIONAL ACTIVATOR SPT7"/>
    <property type="match status" value="1"/>
</dbReference>
<evidence type="ECO:0000256" key="6">
    <source>
        <dbReference type="PROSITE-ProRule" id="PRU00035"/>
    </source>
</evidence>